<name>A0A803PL44_CANSA</name>
<keyword evidence="4" id="KW-1185">Reference proteome</keyword>
<dbReference type="PANTHER" id="PTHR10811">
    <property type="entry name" value="FRINGE-RELATED"/>
    <property type="match status" value="1"/>
</dbReference>
<dbReference type="InterPro" id="IPR006740">
    <property type="entry name" value="DUF604"/>
</dbReference>
<evidence type="ECO:0000313" key="3">
    <source>
        <dbReference type="EnsemblPlants" id="cds.evm.model.05.1383"/>
    </source>
</evidence>
<dbReference type="AlphaFoldDB" id="A0A803PL44"/>
<reference evidence="3" key="2">
    <citation type="submission" date="2021-03" db="UniProtKB">
        <authorList>
            <consortium name="EnsemblPlants"/>
        </authorList>
    </citation>
    <scope>IDENTIFICATION</scope>
</reference>
<evidence type="ECO:0000256" key="2">
    <source>
        <dbReference type="SAM" id="Phobius"/>
    </source>
</evidence>
<dbReference type="FunFam" id="3.90.550.50:FF:000006">
    <property type="entry name" value="Fringe-related protein-like"/>
    <property type="match status" value="1"/>
</dbReference>
<dbReference type="EnsemblPlants" id="evm.model.05.1383">
    <property type="protein sequence ID" value="cds.evm.model.05.1383"/>
    <property type="gene ID" value="evm.TU.05.1383"/>
</dbReference>
<organism evidence="3 4">
    <name type="scientific">Cannabis sativa</name>
    <name type="common">Hemp</name>
    <name type="synonym">Marijuana</name>
    <dbReference type="NCBI Taxonomy" id="3483"/>
    <lineage>
        <taxon>Eukaryota</taxon>
        <taxon>Viridiplantae</taxon>
        <taxon>Streptophyta</taxon>
        <taxon>Embryophyta</taxon>
        <taxon>Tracheophyta</taxon>
        <taxon>Spermatophyta</taxon>
        <taxon>Magnoliopsida</taxon>
        <taxon>eudicotyledons</taxon>
        <taxon>Gunneridae</taxon>
        <taxon>Pentapetalae</taxon>
        <taxon>rosids</taxon>
        <taxon>fabids</taxon>
        <taxon>Rosales</taxon>
        <taxon>Cannabaceae</taxon>
        <taxon>Cannabis</taxon>
    </lineage>
</organism>
<dbReference type="Gramene" id="evm.model.05.1383">
    <property type="protein sequence ID" value="cds.evm.model.05.1383"/>
    <property type="gene ID" value="evm.TU.05.1383"/>
</dbReference>
<keyword evidence="2" id="KW-0812">Transmembrane</keyword>
<dbReference type="Proteomes" id="UP000596661">
    <property type="component" value="Chromosome 5"/>
</dbReference>
<keyword evidence="2" id="KW-0472">Membrane</keyword>
<dbReference type="Gene3D" id="3.90.550.50">
    <property type="match status" value="1"/>
</dbReference>
<evidence type="ECO:0000256" key="1">
    <source>
        <dbReference type="SAM" id="MobiDB-lite"/>
    </source>
</evidence>
<protein>
    <submittedName>
        <fullName evidence="3">Uncharacterized protein</fullName>
    </submittedName>
</protein>
<dbReference type="Pfam" id="PF04646">
    <property type="entry name" value="DUF604"/>
    <property type="match status" value="1"/>
</dbReference>
<proteinExistence type="predicted"/>
<reference evidence="3" key="1">
    <citation type="submission" date="2018-11" db="EMBL/GenBank/DDBJ databases">
        <authorList>
            <person name="Grassa J C."/>
        </authorList>
    </citation>
    <scope>NUCLEOTIDE SEQUENCE [LARGE SCALE GENOMIC DNA]</scope>
</reference>
<feature type="transmembrane region" description="Helical" evidence="2">
    <location>
        <begin position="32"/>
        <end position="50"/>
    </location>
</feature>
<keyword evidence="2" id="KW-1133">Transmembrane helix</keyword>
<accession>A0A803PL44</accession>
<evidence type="ECO:0000313" key="4">
    <source>
        <dbReference type="Proteomes" id="UP000596661"/>
    </source>
</evidence>
<sequence>MKVTHKDSEKVVWDQMRSSSGNSIVMGQSRPLPKIIFCLMLFVCVTYVVYTLKLITNSSVVACDDESLYTVGHSRVVSTTLLLSNNNKNSSTTTSAAADSVQIARRKSRETAEKTEIRHVVFGVAASASLWSQRKNYIKLWYRPKTMRGVVWLDKIVEKDGNGEGEEDDRKLLPPLKISSDTSVFPYTNKQGHRSAIRISRIVSETLRLGLKDVRWFVMGDDDTVFVTDNLVRILRKYDHNQMYYIGSLSESHLQNIFFSYGMAYGGGGFAISYPLAKALSKMQDRCIHRYPGLYGSDDRMQACMAELGVPLTKEVGFHQYDVYGNLFGLLAAHPVTPLVSLHHLDIVEPIFPNVTRVEALQRLSAPIKLDSAAIMQQSICYDNSKSWTISVSWGFAVQIFRGVFSPREIEMPSRTFLNWYRRADYIAYAFNTRPVSRNPCQKPFVFYLSKTKFDHSKNQTVTEYVRHRVPHPLCRWKMADPSLFNIVKVYKKPDPDLWNRSPRRNCCRVLEFSEKNKTMTIDVGVCKDGEKNALGDCNLEADDWIPEALQLFFIIVASMDATRDVTRAVLRRVIRGFWFFLYISKLKYCPFHLPTLLFTFFTVVLKAFLSATMYEFLNTVSNALTLLPDESTIFTYDVSSSSSSPATISLILKRHTIRPYNRPSLMKTLSASGHRNAGFLFLCLSMLMTCSCSFPLTPNNLHYVPFWVQVYGIPFMCKSYDPARFIAMEVGDLIEVDKDTIKEGPFAPPQSTIVIMMPTPLNPNTSNIASPSNRPNFDISLRPSAFTSYSNDSLIVADSPASQMDSLSPTPTFPVAGFESSTPVGDPAMGTNLFQGQPDFTVRGKGLASASGVKQPSFQPQNVVVGSSVRSQLKRARSGERENESSLEGGSPLLVKEHCPDVVFLMETHLPMKAIDRVRVALGFDNGFKVPRNVGKEVLLKVVIQAIPAYVMACFRLPIKICKGIEVAMARFWWGSTREARKIHWKSWKVLCQSKFRGGLGFRSLIYFNQAMLAKQAWRILKNPNSLLSLILKARYFPQSSILEAVPGHNPSYTWRSILWGRDVMASGIIWKVGTWDVVKLRSFDEAMINDILENHATDHNSATPKASTQPTVSCNFRIFTDAATDSQRKKHSIGVAVVDACNRVKARFSTPFSGLVPPTVAEAKAIYQAI</sequence>
<feature type="region of interest" description="Disordered" evidence="1">
    <location>
        <begin position="870"/>
        <end position="892"/>
    </location>
</feature>
<dbReference type="EMBL" id="UZAU01000534">
    <property type="status" value="NOT_ANNOTATED_CDS"/>
    <property type="molecule type" value="Genomic_DNA"/>
</dbReference>